<dbReference type="Proteomes" id="UP000265520">
    <property type="component" value="Unassembled WGS sequence"/>
</dbReference>
<protein>
    <submittedName>
        <fullName evidence="2">Auxin-induced protein</fullName>
    </submittedName>
</protein>
<dbReference type="InterPro" id="IPR003676">
    <property type="entry name" value="SAUR_fam"/>
</dbReference>
<dbReference type="Pfam" id="PF02519">
    <property type="entry name" value="Auxin_inducible"/>
    <property type="match status" value="1"/>
</dbReference>
<sequence>MVFRLNSIRRASLTANQAASKSLEVRKGYVAVYVGQKQKRFVIPISYLNQPSFQDLLSQAEEEFGYDHPMGGLTIPCTEDIFQNITSRFRWL</sequence>
<comment type="similarity">
    <text evidence="1">Belongs to the ARG7 family.</text>
</comment>
<gene>
    <name evidence="2" type="ORF">A2U01_0002061</name>
</gene>
<keyword evidence="3" id="KW-1185">Reference proteome</keyword>
<dbReference type="PANTHER" id="PTHR31929">
    <property type="entry name" value="SAUR-LIKE AUXIN-RESPONSIVE PROTEIN FAMILY-RELATED"/>
    <property type="match status" value="1"/>
</dbReference>
<name>A0A392M1X5_9FABA</name>
<comment type="caution">
    <text evidence="2">The sequence shown here is derived from an EMBL/GenBank/DDBJ whole genome shotgun (WGS) entry which is preliminary data.</text>
</comment>
<organism evidence="2 3">
    <name type="scientific">Trifolium medium</name>
    <dbReference type="NCBI Taxonomy" id="97028"/>
    <lineage>
        <taxon>Eukaryota</taxon>
        <taxon>Viridiplantae</taxon>
        <taxon>Streptophyta</taxon>
        <taxon>Embryophyta</taxon>
        <taxon>Tracheophyta</taxon>
        <taxon>Spermatophyta</taxon>
        <taxon>Magnoliopsida</taxon>
        <taxon>eudicotyledons</taxon>
        <taxon>Gunneridae</taxon>
        <taxon>Pentapetalae</taxon>
        <taxon>rosids</taxon>
        <taxon>fabids</taxon>
        <taxon>Fabales</taxon>
        <taxon>Fabaceae</taxon>
        <taxon>Papilionoideae</taxon>
        <taxon>50 kb inversion clade</taxon>
        <taxon>NPAAA clade</taxon>
        <taxon>Hologalegina</taxon>
        <taxon>IRL clade</taxon>
        <taxon>Trifolieae</taxon>
        <taxon>Trifolium</taxon>
    </lineage>
</organism>
<evidence type="ECO:0000256" key="1">
    <source>
        <dbReference type="ARBA" id="ARBA00006974"/>
    </source>
</evidence>
<dbReference type="GO" id="GO:0009733">
    <property type="term" value="P:response to auxin"/>
    <property type="evidence" value="ECO:0007669"/>
    <property type="project" value="InterPro"/>
</dbReference>
<dbReference type="EMBL" id="LXQA010002096">
    <property type="protein sequence ID" value="MCH81276.1"/>
    <property type="molecule type" value="Genomic_DNA"/>
</dbReference>
<proteinExistence type="inferred from homology"/>
<reference evidence="2 3" key="1">
    <citation type="journal article" date="2018" name="Front. Plant Sci.">
        <title>Red Clover (Trifolium pratense) and Zigzag Clover (T. medium) - A Picture of Genomic Similarities and Differences.</title>
        <authorList>
            <person name="Dluhosova J."/>
            <person name="Istvanek J."/>
            <person name="Nedelnik J."/>
            <person name="Repkova J."/>
        </authorList>
    </citation>
    <scope>NUCLEOTIDE SEQUENCE [LARGE SCALE GENOMIC DNA]</scope>
    <source>
        <strain evidence="3">cv. 10/8</strain>
        <tissue evidence="2">Leaf</tissue>
    </source>
</reference>
<evidence type="ECO:0000313" key="2">
    <source>
        <dbReference type="EMBL" id="MCH81276.1"/>
    </source>
</evidence>
<dbReference type="AlphaFoldDB" id="A0A392M1X5"/>
<accession>A0A392M1X5</accession>
<evidence type="ECO:0000313" key="3">
    <source>
        <dbReference type="Proteomes" id="UP000265520"/>
    </source>
</evidence>